<evidence type="ECO:0000256" key="1">
    <source>
        <dbReference type="ARBA" id="ARBA00023002"/>
    </source>
</evidence>
<dbReference type="GO" id="GO:0016616">
    <property type="term" value="F:oxidoreductase activity, acting on the CH-OH group of donors, NAD or NADP as acceptor"/>
    <property type="evidence" value="ECO:0007669"/>
    <property type="project" value="TreeGrafter"/>
</dbReference>
<dbReference type="EMBL" id="HG793129">
    <property type="protein sequence ID" value="CDK28345.1"/>
    <property type="molecule type" value="Genomic_DNA"/>
</dbReference>
<sequence>MPTVLVTGASGYIAAHIVSQLLEKEYTVIGTVRSEEKAEFFLKKFSDSDLSFEIVADIAEAASFDATFKAHPEIEFVIHSAAVLPRGVPKEDFYKQYVETSIAGTTNILKAIEKYGPKVKHVVLTSSGASIADFRLLSDPDLFLTEETWNEMTWDQVGDYELLAYAYSKAEAERAALKFVERPEIKFTFTSVCPFHVIGPQKFVELEGNPSSEVQHVISLVETPADNPGPFDAWGVAIDVRDVAKAHVLSVENYVKFKGARLALGRTEFSSQIFLDFINKNFPELVGKIPVGNSADHAATLEAKHVAHDFTKTAEIMGIDFIPLEKSVVDGVRQYLEYKDLKK</sequence>
<dbReference type="Pfam" id="PF01370">
    <property type="entry name" value="Epimerase"/>
    <property type="match status" value="1"/>
</dbReference>
<feature type="domain" description="NAD-dependent epimerase/dehydratase" evidence="3">
    <location>
        <begin position="4"/>
        <end position="256"/>
    </location>
</feature>
<reference evidence="4" key="2">
    <citation type="submission" date="2014-02" db="EMBL/GenBank/DDBJ databases">
        <title>Complete DNA sequence of /Kuraishia capsulata/ illustrates novel genomic features among budding yeasts (/Saccharomycotina/).</title>
        <authorList>
            <person name="Morales L."/>
            <person name="Noel B."/>
            <person name="Porcel B."/>
            <person name="Marcet-Houben M."/>
            <person name="Hullo M-F."/>
            <person name="Sacerdot C."/>
            <person name="Tekaia F."/>
            <person name="Leh-Louis V."/>
            <person name="Despons L."/>
            <person name="Khanna V."/>
            <person name="Aury J-M."/>
            <person name="Barbe V."/>
            <person name="Couloux A."/>
            <person name="Labadie K."/>
            <person name="Pelletier E."/>
            <person name="Souciet J-L."/>
            <person name="Boekhout T."/>
            <person name="Gabaldon T."/>
            <person name="Wincker P."/>
            <person name="Dujon B."/>
        </authorList>
    </citation>
    <scope>NUCLEOTIDE SEQUENCE</scope>
    <source>
        <strain evidence="4">CBS 1993</strain>
    </source>
</reference>
<dbReference type="PANTHER" id="PTHR10366:SF564">
    <property type="entry name" value="STEROL-4-ALPHA-CARBOXYLATE 3-DEHYDROGENASE, DECARBOXYLATING"/>
    <property type="match status" value="1"/>
</dbReference>
<evidence type="ECO:0000313" key="4">
    <source>
        <dbReference type="EMBL" id="CDK28345.1"/>
    </source>
</evidence>
<protein>
    <recommendedName>
        <fullName evidence="3">NAD-dependent epimerase/dehydratase domain-containing protein</fullName>
    </recommendedName>
</protein>
<gene>
    <name evidence="4" type="ORF">KUCA_T00004327001</name>
</gene>
<dbReference type="InterPro" id="IPR050425">
    <property type="entry name" value="NAD(P)_dehydrat-like"/>
</dbReference>
<dbReference type="STRING" id="1382522.W6MX64"/>
<dbReference type="Gene3D" id="3.40.50.720">
    <property type="entry name" value="NAD(P)-binding Rossmann-like Domain"/>
    <property type="match status" value="1"/>
</dbReference>
<evidence type="ECO:0000259" key="3">
    <source>
        <dbReference type="Pfam" id="PF01370"/>
    </source>
</evidence>
<dbReference type="PANTHER" id="PTHR10366">
    <property type="entry name" value="NAD DEPENDENT EPIMERASE/DEHYDRATASE"/>
    <property type="match status" value="1"/>
</dbReference>
<dbReference type="HOGENOM" id="CLU_007383_9_2_1"/>
<reference evidence="4" key="1">
    <citation type="submission" date="2013-12" db="EMBL/GenBank/DDBJ databases">
        <authorList>
            <person name="Genoscope - CEA"/>
        </authorList>
    </citation>
    <scope>NUCLEOTIDE SEQUENCE</scope>
    <source>
        <strain evidence="4">CBS 1993</strain>
    </source>
</reference>
<organism evidence="4 5">
    <name type="scientific">Kuraishia capsulata CBS 1993</name>
    <dbReference type="NCBI Taxonomy" id="1382522"/>
    <lineage>
        <taxon>Eukaryota</taxon>
        <taxon>Fungi</taxon>
        <taxon>Dikarya</taxon>
        <taxon>Ascomycota</taxon>
        <taxon>Saccharomycotina</taxon>
        <taxon>Pichiomycetes</taxon>
        <taxon>Pichiales</taxon>
        <taxon>Pichiaceae</taxon>
        <taxon>Kuraishia</taxon>
    </lineage>
</organism>
<dbReference type="GeneID" id="34521723"/>
<keyword evidence="1" id="KW-0560">Oxidoreductase</keyword>
<evidence type="ECO:0000256" key="2">
    <source>
        <dbReference type="ARBA" id="ARBA00023445"/>
    </source>
</evidence>
<dbReference type="AlphaFoldDB" id="W6MX64"/>
<dbReference type="SUPFAM" id="SSF51735">
    <property type="entry name" value="NAD(P)-binding Rossmann-fold domains"/>
    <property type="match status" value="1"/>
</dbReference>
<name>W6MX64_9ASCO</name>
<evidence type="ECO:0000313" key="5">
    <source>
        <dbReference type="Proteomes" id="UP000019384"/>
    </source>
</evidence>
<dbReference type="InterPro" id="IPR001509">
    <property type="entry name" value="Epimerase_deHydtase"/>
</dbReference>
<dbReference type="RefSeq" id="XP_022460335.1">
    <property type="nucleotide sequence ID" value="XM_022601050.1"/>
</dbReference>
<keyword evidence="5" id="KW-1185">Reference proteome</keyword>
<accession>W6MX64</accession>
<comment type="similarity">
    <text evidence="2">Belongs to the NAD(P)-dependent epimerase/dehydratase family. Dihydroflavonol-4-reductase subfamily.</text>
</comment>
<dbReference type="InterPro" id="IPR036291">
    <property type="entry name" value="NAD(P)-bd_dom_sf"/>
</dbReference>
<proteinExistence type="inferred from homology"/>
<dbReference type="Proteomes" id="UP000019384">
    <property type="component" value="Unassembled WGS sequence"/>
</dbReference>
<dbReference type="OrthoDB" id="2735536at2759"/>